<proteinExistence type="predicted"/>
<dbReference type="SUPFAM" id="SSF53323">
    <property type="entry name" value="Pyruvate-ferredoxin oxidoreductase, PFOR, domain III"/>
    <property type="match status" value="1"/>
</dbReference>
<dbReference type="STRING" id="1056495.Calag_0570"/>
<evidence type="ECO:0000256" key="1">
    <source>
        <dbReference type="ARBA" id="ARBA00012822"/>
    </source>
</evidence>
<sequence>MYLELRFHGRGGEGAVTAATILARAAVLENKYAQAIPNFSAERRGAPVEVYSRISDKPIEKHSQVRNPDAVIVLDYELIKMVNVLDGLKPNGIAIVNSPVKEPLNNVKTYCVDATKIAKAHNLVVSGWPTVNTAILGAVSKSLGIVSIDSISKAIMDHFSSPNIAKANASAAIDAYKETSLCGGPY</sequence>
<organism evidence="5 6">
    <name type="scientific">Caldisphaera lagunensis (strain DSM 15908 / JCM 11604 / ANMR 0165 / IC-154)</name>
    <dbReference type="NCBI Taxonomy" id="1056495"/>
    <lineage>
        <taxon>Archaea</taxon>
        <taxon>Thermoproteota</taxon>
        <taxon>Thermoprotei</taxon>
        <taxon>Acidilobales</taxon>
        <taxon>Caldisphaeraceae</taxon>
        <taxon>Caldisphaera</taxon>
    </lineage>
</organism>
<evidence type="ECO:0000256" key="3">
    <source>
        <dbReference type="ARBA" id="ARBA00049357"/>
    </source>
</evidence>
<keyword evidence="6" id="KW-1185">Reference proteome</keyword>
<dbReference type="EC" id="1.2.7.1" evidence="1"/>
<reference evidence="6" key="1">
    <citation type="submission" date="2012-03" db="EMBL/GenBank/DDBJ databases">
        <title>Complete genome of Caldisphaera lagunensis DSM 15908.</title>
        <authorList>
            <person name="Lucas S."/>
            <person name="Copeland A."/>
            <person name="Lapidus A."/>
            <person name="Glavina del Rio T."/>
            <person name="Dalin E."/>
            <person name="Tice H."/>
            <person name="Bruce D."/>
            <person name="Goodwin L."/>
            <person name="Pitluck S."/>
            <person name="Peters L."/>
            <person name="Mikhailova N."/>
            <person name="Teshima H."/>
            <person name="Kyrpides N."/>
            <person name="Mavromatis K."/>
            <person name="Ivanova N."/>
            <person name="Brettin T."/>
            <person name="Detter J.C."/>
            <person name="Han C."/>
            <person name="Larimer F."/>
            <person name="Land M."/>
            <person name="Hauser L."/>
            <person name="Markowitz V."/>
            <person name="Cheng J.-F."/>
            <person name="Hugenholtz P."/>
            <person name="Woyke T."/>
            <person name="Wu D."/>
            <person name="Spring S."/>
            <person name="Schroeder M."/>
            <person name="Brambilla E."/>
            <person name="Klenk H.-P."/>
            <person name="Eisen J.A."/>
        </authorList>
    </citation>
    <scope>NUCLEOTIDE SEQUENCE [LARGE SCALE GENOMIC DNA]</scope>
    <source>
        <strain evidence="6">DSM 15908 / JCM 11604 / IC-154</strain>
    </source>
</reference>
<dbReference type="Gene3D" id="3.40.920.10">
    <property type="entry name" value="Pyruvate-ferredoxin oxidoreductase, PFOR, domain III"/>
    <property type="match status" value="1"/>
</dbReference>
<feature type="domain" description="Pyruvate/ketoisovalerate oxidoreductase catalytic" evidence="4">
    <location>
        <begin position="11"/>
        <end position="176"/>
    </location>
</feature>
<dbReference type="KEGG" id="clg:Calag_0570"/>
<dbReference type="PANTHER" id="PTHR43366:SF1">
    <property type="entry name" value="PYRUVATE SYNTHASE SUBUNIT PORC"/>
    <property type="match status" value="1"/>
</dbReference>
<dbReference type="InterPro" id="IPR002869">
    <property type="entry name" value="Pyrv_flavodox_OxRed_cen"/>
</dbReference>
<dbReference type="InterPro" id="IPR011894">
    <property type="entry name" value="PorC_KorC"/>
</dbReference>
<dbReference type="InterPro" id="IPR019752">
    <property type="entry name" value="Pyrv/ketoisovalerate_OxRed_cat"/>
</dbReference>
<dbReference type="OrthoDB" id="372091at2157"/>
<evidence type="ECO:0000313" key="5">
    <source>
        <dbReference type="EMBL" id="AFZ70329.1"/>
    </source>
</evidence>
<name>L0AA77_CALLD</name>
<dbReference type="AlphaFoldDB" id="L0AA77"/>
<dbReference type="EMBL" id="CP003378">
    <property type="protein sequence ID" value="AFZ70329.1"/>
    <property type="molecule type" value="Genomic_DNA"/>
</dbReference>
<dbReference type="Pfam" id="PF01558">
    <property type="entry name" value="POR"/>
    <property type="match status" value="1"/>
</dbReference>
<evidence type="ECO:0000313" key="6">
    <source>
        <dbReference type="Proteomes" id="UP000010469"/>
    </source>
</evidence>
<dbReference type="InterPro" id="IPR051626">
    <property type="entry name" value="Oxidoreductase_gamma_subunit"/>
</dbReference>
<dbReference type="eggNOG" id="arCOG01603">
    <property type="taxonomic scope" value="Archaea"/>
</dbReference>
<dbReference type="FunCoup" id="L0AA77">
    <property type="interactions" value="79"/>
</dbReference>
<gene>
    <name evidence="5" type="ordered locus">Calag_0570</name>
</gene>
<dbReference type="PANTHER" id="PTHR43366">
    <property type="entry name" value="PYRUVATE SYNTHASE SUBUNIT PORC"/>
    <property type="match status" value="1"/>
</dbReference>
<dbReference type="GO" id="GO:0019164">
    <property type="term" value="F:pyruvate synthase activity"/>
    <property type="evidence" value="ECO:0007669"/>
    <property type="project" value="UniProtKB-EC"/>
</dbReference>
<dbReference type="Proteomes" id="UP000010469">
    <property type="component" value="Chromosome"/>
</dbReference>
<comment type="catalytic activity">
    <reaction evidence="3">
        <text>2 oxidized [2Fe-2S]-[ferredoxin] + pyruvate + CoA = 2 reduced [2Fe-2S]-[ferredoxin] + acetyl-CoA + CO2 + H(+)</text>
        <dbReference type="Rhea" id="RHEA:12765"/>
        <dbReference type="Rhea" id="RHEA-COMP:10000"/>
        <dbReference type="Rhea" id="RHEA-COMP:10001"/>
        <dbReference type="ChEBI" id="CHEBI:15361"/>
        <dbReference type="ChEBI" id="CHEBI:15378"/>
        <dbReference type="ChEBI" id="CHEBI:16526"/>
        <dbReference type="ChEBI" id="CHEBI:33737"/>
        <dbReference type="ChEBI" id="CHEBI:33738"/>
        <dbReference type="ChEBI" id="CHEBI:57287"/>
        <dbReference type="ChEBI" id="CHEBI:57288"/>
        <dbReference type="EC" id="1.2.7.1"/>
    </reaction>
</comment>
<dbReference type="InParanoid" id="L0AA77"/>
<keyword evidence="5" id="KW-0670">Pyruvate</keyword>
<evidence type="ECO:0000259" key="4">
    <source>
        <dbReference type="Pfam" id="PF01558"/>
    </source>
</evidence>
<dbReference type="RefSeq" id="WP_015232227.1">
    <property type="nucleotide sequence ID" value="NC_019791.1"/>
</dbReference>
<dbReference type="HOGENOM" id="CLU_087284_2_0_2"/>
<evidence type="ECO:0000256" key="2">
    <source>
        <dbReference type="ARBA" id="ARBA00023002"/>
    </source>
</evidence>
<protein>
    <recommendedName>
        <fullName evidence="1">pyruvate synthase</fullName>
        <ecNumber evidence="1">1.2.7.1</ecNumber>
    </recommendedName>
</protein>
<keyword evidence="2" id="KW-0560">Oxidoreductase</keyword>
<dbReference type="GeneID" id="14211830"/>
<dbReference type="NCBIfam" id="TIGR02175">
    <property type="entry name" value="PorC_KorC"/>
    <property type="match status" value="1"/>
</dbReference>
<accession>L0AA77</accession>